<dbReference type="InterPro" id="IPR000835">
    <property type="entry name" value="HTH_MarR-typ"/>
</dbReference>
<accession>A0A2R8BM75</accession>
<dbReference type="GO" id="GO:0003700">
    <property type="term" value="F:DNA-binding transcription factor activity"/>
    <property type="evidence" value="ECO:0007669"/>
    <property type="project" value="InterPro"/>
</dbReference>
<evidence type="ECO:0000259" key="6">
    <source>
        <dbReference type="Pfam" id="PF12802"/>
    </source>
</evidence>
<evidence type="ECO:0000313" key="7">
    <source>
        <dbReference type="EMBL" id="SPH24528.1"/>
    </source>
</evidence>
<keyword evidence="2 4" id="KW-0238">DNA-binding</keyword>
<evidence type="ECO:0000256" key="2">
    <source>
        <dbReference type="ARBA" id="ARBA00023125"/>
    </source>
</evidence>
<dbReference type="InterPro" id="IPR036390">
    <property type="entry name" value="WH_DNA-bd_sf"/>
</dbReference>
<dbReference type="CDD" id="cd00090">
    <property type="entry name" value="HTH_ARSR"/>
    <property type="match status" value="1"/>
</dbReference>
<organism evidence="7 8">
    <name type="scientific">Albidovulum aquaemixtae</name>
    <dbReference type="NCBI Taxonomy" id="1542388"/>
    <lineage>
        <taxon>Bacteria</taxon>
        <taxon>Pseudomonadati</taxon>
        <taxon>Pseudomonadota</taxon>
        <taxon>Alphaproteobacteria</taxon>
        <taxon>Rhodobacterales</taxon>
        <taxon>Paracoccaceae</taxon>
        <taxon>Albidovulum</taxon>
    </lineage>
</organism>
<feature type="compositionally biased region" description="Basic residues" evidence="5">
    <location>
        <begin position="157"/>
        <end position="171"/>
    </location>
</feature>
<dbReference type="PANTHER" id="PTHR38465">
    <property type="entry name" value="HTH-TYPE TRANSCRIPTIONAL REGULATOR MJ1563-RELATED"/>
    <property type="match status" value="1"/>
</dbReference>
<dbReference type="InterPro" id="IPR011991">
    <property type="entry name" value="ArsR-like_HTH"/>
</dbReference>
<evidence type="ECO:0000313" key="8">
    <source>
        <dbReference type="Proteomes" id="UP000244924"/>
    </source>
</evidence>
<evidence type="ECO:0000256" key="4">
    <source>
        <dbReference type="PIRNR" id="PIRNR006707"/>
    </source>
</evidence>
<dbReference type="Gene3D" id="1.10.10.10">
    <property type="entry name" value="Winged helix-like DNA-binding domain superfamily/Winged helix DNA-binding domain"/>
    <property type="match status" value="1"/>
</dbReference>
<dbReference type="InterPro" id="IPR026282">
    <property type="entry name" value="MJ1563"/>
</dbReference>
<dbReference type="Pfam" id="PF12802">
    <property type="entry name" value="MarR_2"/>
    <property type="match status" value="1"/>
</dbReference>
<keyword evidence="8" id="KW-1185">Reference proteome</keyword>
<dbReference type="Proteomes" id="UP000244924">
    <property type="component" value="Unassembled WGS sequence"/>
</dbReference>
<dbReference type="EMBL" id="OMOQ01000003">
    <property type="protein sequence ID" value="SPH24528.1"/>
    <property type="molecule type" value="Genomic_DNA"/>
</dbReference>
<dbReference type="PIRSF" id="PIRSF006707">
    <property type="entry name" value="MJ1563"/>
    <property type="match status" value="1"/>
</dbReference>
<dbReference type="SUPFAM" id="SSF46785">
    <property type="entry name" value="Winged helix' DNA-binding domain"/>
    <property type="match status" value="1"/>
</dbReference>
<feature type="domain" description="HTH marR-type" evidence="6">
    <location>
        <begin position="42"/>
        <end position="77"/>
    </location>
</feature>
<comment type="similarity">
    <text evidence="4">Belongs to the GbsR family.</text>
</comment>
<evidence type="ECO:0000256" key="3">
    <source>
        <dbReference type="ARBA" id="ARBA00023163"/>
    </source>
</evidence>
<dbReference type="GO" id="GO:0003677">
    <property type="term" value="F:DNA binding"/>
    <property type="evidence" value="ECO:0007669"/>
    <property type="project" value="UniProtKB-UniRule"/>
</dbReference>
<dbReference type="AlphaFoldDB" id="A0A2R8BM75"/>
<dbReference type="PANTHER" id="PTHR38465:SF1">
    <property type="entry name" value="HTH-TYPE TRANSCRIPTIONAL REGULATOR MJ1563-RELATED"/>
    <property type="match status" value="1"/>
</dbReference>
<sequence>MPTDRSHAEALADIAVLFGLSRPAGQCFASIWRAAQPPCADDLVQTLGLSRSNVSTALKELREWGLIATARRLGDRKDYFTAPPDLWETVRMLAAGQARRRLRPILDRIQSEGAEPTDPRAADLRAVLRKVAQTLEELAALDIAALGAVMGEEPSHPPKKNKKKKKKGAGG</sequence>
<dbReference type="OrthoDB" id="9792628at2"/>
<proteinExistence type="inferred from homology"/>
<evidence type="ECO:0000256" key="5">
    <source>
        <dbReference type="SAM" id="MobiDB-lite"/>
    </source>
</evidence>
<dbReference type="RefSeq" id="WP_108854517.1">
    <property type="nucleotide sequence ID" value="NZ_OMOQ01000003.1"/>
</dbReference>
<keyword evidence="3 4" id="KW-0804">Transcription</keyword>
<name>A0A2R8BM75_9RHOB</name>
<reference evidence="7 8" key="1">
    <citation type="submission" date="2018-03" db="EMBL/GenBank/DDBJ databases">
        <authorList>
            <person name="Keele B.F."/>
        </authorList>
    </citation>
    <scope>NUCLEOTIDE SEQUENCE [LARGE SCALE GENOMIC DNA]</scope>
    <source>
        <strain evidence="7 8">CECT 8626</strain>
    </source>
</reference>
<gene>
    <name evidence="7" type="ORF">DEA8626_03580</name>
</gene>
<evidence type="ECO:0000256" key="1">
    <source>
        <dbReference type="ARBA" id="ARBA00023015"/>
    </source>
</evidence>
<dbReference type="InterPro" id="IPR052362">
    <property type="entry name" value="HTH-GbsR_regulator"/>
</dbReference>
<feature type="region of interest" description="Disordered" evidence="5">
    <location>
        <begin position="149"/>
        <end position="171"/>
    </location>
</feature>
<protein>
    <recommendedName>
        <fullName evidence="4">HTH-type transcriptional regulator</fullName>
    </recommendedName>
</protein>
<dbReference type="InterPro" id="IPR036388">
    <property type="entry name" value="WH-like_DNA-bd_sf"/>
</dbReference>
<keyword evidence="1 4" id="KW-0805">Transcription regulation</keyword>